<feature type="compositionally biased region" description="Basic and acidic residues" evidence="2">
    <location>
        <begin position="560"/>
        <end position="570"/>
    </location>
</feature>
<feature type="compositionally biased region" description="Low complexity" evidence="2">
    <location>
        <begin position="466"/>
        <end position="484"/>
    </location>
</feature>
<dbReference type="GO" id="GO:0008017">
    <property type="term" value="F:microtubule binding"/>
    <property type="evidence" value="ECO:0007669"/>
    <property type="project" value="InterPro"/>
</dbReference>
<feature type="compositionally biased region" description="Basic residues" evidence="2">
    <location>
        <begin position="571"/>
        <end position="588"/>
    </location>
</feature>
<name>A0AAD5PHG3_9FUNG</name>
<sequence length="681" mass="79531">MSTKKLINELDRRLQKLQLIHDEIGTATDKQDEQLKNLFNSMLYLADQHHDQVVHERDSIETSIKAEYQRISVLKRLMGEYVDDSVTYNNSLLSTLQALKVEREIVEKHYQKRLTEVIELQQEIYSFVDCLESFVNTDLIVHENTDVSLPAVTALEEEIRRCQNEHRARKQRVNESGKRMIDLWLMLGLSPQNDQDSAMYQLHDDIPETEKNPLYSELIKDNGLQYIAQRINELEEVRQEREFRKQEVIQHLNHLWERLKMPTEDREHFLSGNNGLKKEDIEQYEVELDRLTKLKAERIQEFIYDARQDLNKLWDQLYFSVEERQQFVQAFTPEYNDTTLDQHENEIARLRQLVEDRKPILEKVDGHMKLLEEIRDFEETTNDPSRLFGKGRRDPGRLLREEKFRKRISRELPKSKDELVRALLEFEVLNGRPFYVYGKPYIKEIMSSDENANPRKKKISPNINNTAETTTGSSSASTSALSSSQDTKGKGKQRRLRYDMDHEDDIYFNKAATSPGFKSPSSRFAFRTPQPARTLDFNSRLAERSRRLRSLQEDPSDEPSILHRVRENNIRKRRANALRNKMNKKSRHSQGSSSNSSMGDDQTLESLFSDLTQDENTAPSEVDSEIITTSSTAEQKRPKQSLSSPTTVKDKIFMFSDDDNSLNIDIFDDGPELSELSAEES</sequence>
<feature type="region of interest" description="Disordered" evidence="2">
    <location>
        <begin position="511"/>
        <end position="646"/>
    </location>
</feature>
<feature type="coiled-coil region" evidence="1">
    <location>
        <begin position="274"/>
        <end position="301"/>
    </location>
</feature>
<evidence type="ECO:0000313" key="4">
    <source>
        <dbReference type="Proteomes" id="UP001209540"/>
    </source>
</evidence>
<dbReference type="GO" id="GO:0005737">
    <property type="term" value="C:cytoplasm"/>
    <property type="evidence" value="ECO:0007669"/>
    <property type="project" value="TreeGrafter"/>
</dbReference>
<keyword evidence="4" id="KW-1185">Reference proteome</keyword>
<dbReference type="AlphaFoldDB" id="A0AAD5PHG3"/>
<feature type="region of interest" description="Disordered" evidence="2">
    <location>
        <begin position="450"/>
        <end position="495"/>
    </location>
</feature>
<reference evidence="3" key="2">
    <citation type="submission" date="2023-02" db="EMBL/GenBank/DDBJ databases">
        <authorList>
            <consortium name="DOE Joint Genome Institute"/>
            <person name="Mondo S.J."/>
            <person name="Chang Y."/>
            <person name="Wang Y."/>
            <person name="Ahrendt S."/>
            <person name="Andreopoulos W."/>
            <person name="Barry K."/>
            <person name="Beard J."/>
            <person name="Benny G.L."/>
            <person name="Blankenship S."/>
            <person name="Bonito G."/>
            <person name="Cuomo C."/>
            <person name="Desiro A."/>
            <person name="Gervers K.A."/>
            <person name="Hundley H."/>
            <person name="Kuo A."/>
            <person name="LaButti K."/>
            <person name="Lang B.F."/>
            <person name="Lipzen A."/>
            <person name="O'Donnell K."/>
            <person name="Pangilinan J."/>
            <person name="Reynolds N."/>
            <person name="Sandor L."/>
            <person name="Smith M.W."/>
            <person name="Tsang A."/>
            <person name="Grigoriev I.V."/>
            <person name="Stajich J.E."/>
            <person name="Spatafora J.W."/>
        </authorList>
    </citation>
    <scope>NUCLEOTIDE SEQUENCE</scope>
    <source>
        <strain evidence="3">RSA 2281</strain>
    </source>
</reference>
<comment type="caution">
    <text evidence="3">The sequence shown here is derived from an EMBL/GenBank/DDBJ whole genome shotgun (WGS) entry which is preliminary data.</text>
</comment>
<keyword evidence="1" id="KW-0175">Coiled coil</keyword>
<dbReference type="PANTHER" id="PTHR19321:SF41">
    <property type="entry name" value="FASCETTO-RELATED"/>
    <property type="match status" value="1"/>
</dbReference>
<dbReference type="GO" id="GO:0051256">
    <property type="term" value="P:mitotic spindle midzone assembly"/>
    <property type="evidence" value="ECO:0007669"/>
    <property type="project" value="TreeGrafter"/>
</dbReference>
<protein>
    <submittedName>
        <fullName evidence="3">Microtubule associated protein-domain-containing protein</fullName>
    </submittedName>
</protein>
<dbReference type="PANTHER" id="PTHR19321">
    <property type="entry name" value="PROTEIN REGULATOR OF CYTOKINESIS 1 PRC1-RELATED"/>
    <property type="match status" value="1"/>
</dbReference>
<feature type="compositionally biased region" description="Polar residues" evidence="2">
    <location>
        <begin position="598"/>
        <end position="619"/>
    </location>
</feature>
<dbReference type="Pfam" id="PF03999">
    <property type="entry name" value="MAP65_ASE1"/>
    <property type="match status" value="1"/>
</dbReference>
<proteinExistence type="predicted"/>
<feature type="region of interest" description="Disordered" evidence="2">
    <location>
        <begin position="660"/>
        <end position="681"/>
    </location>
</feature>
<dbReference type="Proteomes" id="UP001209540">
    <property type="component" value="Unassembled WGS sequence"/>
</dbReference>
<evidence type="ECO:0000256" key="1">
    <source>
        <dbReference type="SAM" id="Coils"/>
    </source>
</evidence>
<evidence type="ECO:0000256" key="2">
    <source>
        <dbReference type="SAM" id="MobiDB-lite"/>
    </source>
</evidence>
<accession>A0AAD5PHG3</accession>
<dbReference type="EMBL" id="JAIXMP010000006">
    <property type="protein sequence ID" value="KAI9271793.1"/>
    <property type="molecule type" value="Genomic_DNA"/>
</dbReference>
<dbReference type="InterPro" id="IPR007145">
    <property type="entry name" value="MAP65_Ase1_PRC1"/>
</dbReference>
<organism evidence="3 4">
    <name type="scientific">Phascolomyces articulosus</name>
    <dbReference type="NCBI Taxonomy" id="60185"/>
    <lineage>
        <taxon>Eukaryota</taxon>
        <taxon>Fungi</taxon>
        <taxon>Fungi incertae sedis</taxon>
        <taxon>Mucoromycota</taxon>
        <taxon>Mucoromycotina</taxon>
        <taxon>Mucoromycetes</taxon>
        <taxon>Mucorales</taxon>
        <taxon>Lichtheimiaceae</taxon>
        <taxon>Phascolomyces</taxon>
    </lineage>
</organism>
<evidence type="ECO:0000313" key="3">
    <source>
        <dbReference type="EMBL" id="KAI9271793.1"/>
    </source>
</evidence>
<gene>
    <name evidence="3" type="ORF">BDA99DRAFT_500997</name>
</gene>
<dbReference type="GO" id="GO:1990023">
    <property type="term" value="C:mitotic spindle midzone"/>
    <property type="evidence" value="ECO:0007669"/>
    <property type="project" value="TreeGrafter"/>
</dbReference>
<reference evidence="3" key="1">
    <citation type="journal article" date="2022" name="IScience">
        <title>Evolution of zygomycete secretomes and the origins of terrestrial fungal ecologies.</title>
        <authorList>
            <person name="Chang Y."/>
            <person name="Wang Y."/>
            <person name="Mondo S."/>
            <person name="Ahrendt S."/>
            <person name="Andreopoulos W."/>
            <person name="Barry K."/>
            <person name="Beard J."/>
            <person name="Benny G.L."/>
            <person name="Blankenship S."/>
            <person name="Bonito G."/>
            <person name="Cuomo C."/>
            <person name="Desiro A."/>
            <person name="Gervers K.A."/>
            <person name="Hundley H."/>
            <person name="Kuo A."/>
            <person name="LaButti K."/>
            <person name="Lang B.F."/>
            <person name="Lipzen A."/>
            <person name="O'Donnell K."/>
            <person name="Pangilinan J."/>
            <person name="Reynolds N."/>
            <person name="Sandor L."/>
            <person name="Smith M.E."/>
            <person name="Tsang A."/>
            <person name="Grigoriev I.V."/>
            <person name="Stajich J.E."/>
            <person name="Spatafora J.W."/>
        </authorList>
    </citation>
    <scope>NUCLEOTIDE SEQUENCE</scope>
    <source>
        <strain evidence="3">RSA 2281</strain>
    </source>
</reference>
<dbReference type="Gene3D" id="1.20.58.1520">
    <property type="match status" value="1"/>
</dbReference>